<dbReference type="PROSITE" id="PS51257">
    <property type="entry name" value="PROKAR_LIPOPROTEIN"/>
    <property type="match status" value="1"/>
</dbReference>
<protein>
    <submittedName>
        <fullName evidence="2">Putative lipoprotein</fullName>
    </submittedName>
</protein>
<organism evidence="2 3">
    <name type="scientific">Leptospira interrogans str. UI 12758</name>
    <dbReference type="NCBI Taxonomy" id="1049938"/>
    <lineage>
        <taxon>Bacteria</taxon>
        <taxon>Pseudomonadati</taxon>
        <taxon>Spirochaetota</taxon>
        <taxon>Spirochaetia</taxon>
        <taxon>Leptospirales</taxon>
        <taxon>Leptospiraceae</taxon>
        <taxon>Leptospira</taxon>
    </lineage>
</organism>
<evidence type="ECO:0000313" key="2">
    <source>
        <dbReference type="EMBL" id="EKR57076.1"/>
    </source>
</evidence>
<evidence type="ECO:0000256" key="1">
    <source>
        <dbReference type="SAM" id="Phobius"/>
    </source>
</evidence>
<keyword evidence="1" id="KW-0812">Transmembrane</keyword>
<sequence length="38" mass="4572">MFLKERSHKSLSLVSNLIIFHFIQACLLFKREEKSYSK</sequence>
<feature type="transmembrane region" description="Helical" evidence="1">
    <location>
        <begin position="12"/>
        <end position="29"/>
    </location>
</feature>
<evidence type="ECO:0000313" key="3">
    <source>
        <dbReference type="Proteomes" id="UP000001340"/>
    </source>
</evidence>
<keyword evidence="1" id="KW-0472">Membrane</keyword>
<keyword evidence="2" id="KW-0449">Lipoprotein</keyword>
<keyword evidence="1" id="KW-1133">Transmembrane helix</keyword>
<dbReference type="EMBL" id="AHNR02000005">
    <property type="protein sequence ID" value="EKR57076.1"/>
    <property type="molecule type" value="Genomic_DNA"/>
</dbReference>
<reference evidence="2 3" key="1">
    <citation type="submission" date="2012-10" db="EMBL/GenBank/DDBJ databases">
        <authorList>
            <person name="Harkins D.M."/>
            <person name="Durkin A.S."/>
            <person name="Brinkac L.M."/>
            <person name="Haft D.H."/>
            <person name="Selengut J.D."/>
            <person name="Sanka R."/>
            <person name="DePew J."/>
            <person name="Purushe J."/>
            <person name="Chanthongthip A."/>
            <person name="Lattana O."/>
            <person name="Phetsouvanh R."/>
            <person name="Newton P.N."/>
            <person name="Vinetz J.M."/>
            <person name="Sutton G.G."/>
            <person name="Nierman W.C."/>
            <person name="Fouts D.E."/>
        </authorList>
    </citation>
    <scope>NUCLEOTIDE SEQUENCE [LARGE SCALE GENOMIC DNA]</scope>
    <source>
        <strain evidence="2 3">UI 12758</strain>
    </source>
</reference>
<name>A0A0E2DN57_LEPIR</name>
<accession>A0A0E2DN57</accession>
<gene>
    <name evidence="2" type="ORF">LEP1GSC105_4027</name>
</gene>
<dbReference type="Proteomes" id="UP000001340">
    <property type="component" value="Unassembled WGS sequence"/>
</dbReference>
<dbReference type="AlphaFoldDB" id="A0A0E2DN57"/>
<proteinExistence type="predicted"/>
<comment type="caution">
    <text evidence="2">The sequence shown here is derived from an EMBL/GenBank/DDBJ whole genome shotgun (WGS) entry which is preliminary data.</text>
</comment>